<dbReference type="Pfam" id="PF13649">
    <property type="entry name" value="Methyltransf_25"/>
    <property type="match status" value="1"/>
</dbReference>
<gene>
    <name evidence="3" type="ORF">SAMN05444583_11037</name>
</gene>
<dbReference type="Proteomes" id="UP000198677">
    <property type="component" value="Unassembled WGS sequence"/>
</dbReference>
<dbReference type="SUPFAM" id="SSF53335">
    <property type="entry name" value="S-adenosyl-L-methionine-dependent methyltransferases"/>
    <property type="match status" value="1"/>
</dbReference>
<feature type="domain" description="Methyltransferase" evidence="2">
    <location>
        <begin position="51"/>
        <end position="145"/>
    </location>
</feature>
<dbReference type="PANTHER" id="PTHR43861">
    <property type="entry name" value="TRANS-ACONITATE 2-METHYLTRANSFERASE-RELATED"/>
    <property type="match status" value="1"/>
</dbReference>
<name>A0A1H7QVY2_9NOCA</name>
<dbReference type="InterPro" id="IPR029063">
    <property type="entry name" value="SAM-dependent_MTases_sf"/>
</dbReference>
<evidence type="ECO:0000256" key="1">
    <source>
        <dbReference type="ARBA" id="ARBA00022679"/>
    </source>
</evidence>
<dbReference type="AlphaFoldDB" id="A0A1H7QVY2"/>
<keyword evidence="4" id="KW-1185">Reference proteome</keyword>
<dbReference type="Gene3D" id="3.40.50.150">
    <property type="entry name" value="Vaccinia Virus protein VP39"/>
    <property type="match status" value="1"/>
</dbReference>
<dbReference type="InterPro" id="IPR041698">
    <property type="entry name" value="Methyltransf_25"/>
</dbReference>
<dbReference type="GO" id="GO:0032259">
    <property type="term" value="P:methylation"/>
    <property type="evidence" value="ECO:0007669"/>
    <property type="project" value="UniProtKB-KW"/>
</dbReference>
<evidence type="ECO:0000259" key="2">
    <source>
        <dbReference type="Pfam" id="PF13649"/>
    </source>
</evidence>
<proteinExistence type="predicted"/>
<keyword evidence="3" id="KW-0489">Methyltransferase</keyword>
<organism evidence="3 4">
    <name type="scientific">Rhodococcus maanshanensis</name>
    <dbReference type="NCBI Taxonomy" id="183556"/>
    <lineage>
        <taxon>Bacteria</taxon>
        <taxon>Bacillati</taxon>
        <taxon>Actinomycetota</taxon>
        <taxon>Actinomycetes</taxon>
        <taxon>Mycobacteriales</taxon>
        <taxon>Nocardiaceae</taxon>
        <taxon>Rhodococcus</taxon>
    </lineage>
</organism>
<dbReference type="PANTHER" id="PTHR43861:SF3">
    <property type="entry name" value="PUTATIVE (AFU_ORTHOLOGUE AFUA_2G14390)-RELATED"/>
    <property type="match status" value="1"/>
</dbReference>
<sequence>MNAGRQRTATVTAMDAEDWNEKYAGTDLVWGAPANAVVMEFATSLPTGRALDLACGEGRNALWLATRGWQVTAVDFSSVALEKGARAAAPLPRSVRERLEWMHGDVTKIEFQQEYDLVLVVYLHLSPNQRPELLRRAAAALRPGGTLMVLGHDAANISEGVGGPQDIEILYTPTKLVDELGDAVIPTVAERRYRHTDTGTAIDALVVGRRPSLGS</sequence>
<dbReference type="GO" id="GO:0008168">
    <property type="term" value="F:methyltransferase activity"/>
    <property type="evidence" value="ECO:0007669"/>
    <property type="project" value="UniProtKB-KW"/>
</dbReference>
<reference evidence="4" key="1">
    <citation type="submission" date="2016-10" db="EMBL/GenBank/DDBJ databases">
        <authorList>
            <person name="Varghese N."/>
            <person name="Submissions S."/>
        </authorList>
    </citation>
    <scope>NUCLEOTIDE SEQUENCE [LARGE SCALE GENOMIC DNA]</scope>
    <source>
        <strain evidence="4">DSM 44675</strain>
    </source>
</reference>
<protein>
    <submittedName>
        <fullName evidence="3">Methyltransferase domain-containing protein</fullName>
    </submittedName>
</protein>
<accession>A0A1H7QVY2</accession>
<keyword evidence="1 3" id="KW-0808">Transferase</keyword>
<evidence type="ECO:0000313" key="3">
    <source>
        <dbReference type="EMBL" id="SEL51467.1"/>
    </source>
</evidence>
<dbReference type="EMBL" id="FOAW01000010">
    <property type="protein sequence ID" value="SEL51467.1"/>
    <property type="molecule type" value="Genomic_DNA"/>
</dbReference>
<evidence type="ECO:0000313" key="4">
    <source>
        <dbReference type="Proteomes" id="UP000198677"/>
    </source>
</evidence>
<dbReference type="CDD" id="cd02440">
    <property type="entry name" value="AdoMet_MTases"/>
    <property type="match status" value="1"/>
</dbReference>